<keyword evidence="3 5" id="KW-0378">Hydrolase</keyword>
<keyword evidence="4 5" id="KW-0720">Serine protease</keyword>
<dbReference type="Gene3D" id="3.40.50.200">
    <property type="entry name" value="Peptidase S8/S53 domain"/>
    <property type="match status" value="1"/>
</dbReference>
<feature type="active site" description="Charge relay system" evidence="5">
    <location>
        <position position="88"/>
    </location>
</feature>
<evidence type="ECO:0000259" key="7">
    <source>
        <dbReference type="Pfam" id="PF00082"/>
    </source>
</evidence>
<feature type="transmembrane region" description="Helical" evidence="6">
    <location>
        <begin position="394"/>
        <end position="415"/>
    </location>
</feature>
<dbReference type="SUPFAM" id="SSF52743">
    <property type="entry name" value="Subtilisin-like"/>
    <property type="match status" value="1"/>
</dbReference>
<dbReference type="InterPro" id="IPR036852">
    <property type="entry name" value="Peptidase_S8/S53_dom_sf"/>
</dbReference>
<dbReference type="PROSITE" id="PS51892">
    <property type="entry name" value="SUBTILASE"/>
    <property type="match status" value="1"/>
</dbReference>
<dbReference type="InterPro" id="IPR050131">
    <property type="entry name" value="Peptidase_S8_subtilisin-like"/>
</dbReference>
<dbReference type="Proteomes" id="UP000249340">
    <property type="component" value="Chromosome"/>
</dbReference>
<keyword evidence="6" id="KW-1133">Transmembrane helix</keyword>
<dbReference type="InterPro" id="IPR015500">
    <property type="entry name" value="Peptidase_S8_subtilisin-rel"/>
</dbReference>
<dbReference type="GO" id="GO:0006508">
    <property type="term" value="P:proteolysis"/>
    <property type="evidence" value="ECO:0007669"/>
    <property type="project" value="UniProtKB-KW"/>
</dbReference>
<comment type="similarity">
    <text evidence="1 5">Belongs to the peptidase S8 family.</text>
</comment>
<keyword evidence="6" id="KW-0812">Transmembrane</keyword>
<keyword evidence="6" id="KW-0472">Membrane</keyword>
<keyword evidence="9" id="KW-1185">Reference proteome</keyword>
<keyword evidence="2 5" id="KW-0645">Protease</keyword>
<dbReference type="KEGG" id="stri:C7M71_010150"/>
<evidence type="ECO:0000256" key="1">
    <source>
        <dbReference type="ARBA" id="ARBA00011073"/>
    </source>
</evidence>
<organism evidence="8 9">
    <name type="scientific">Peterkaempfera bronchialis</name>
    <dbReference type="NCBI Taxonomy" id="2126346"/>
    <lineage>
        <taxon>Bacteria</taxon>
        <taxon>Bacillati</taxon>
        <taxon>Actinomycetota</taxon>
        <taxon>Actinomycetes</taxon>
        <taxon>Kitasatosporales</taxon>
        <taxon>Streptomycetaceae</taxon>
        <taxon>Peterkaempfera</taxon>
    </lineage>
</organism>
<feature type="domain" description="Peptidase S8/S53" evidence="7">
    <location>
        <begin position="79"/>
        <end position="336"/>
    </location>
</feature>
<evidence type="ECO:0000256" key="2">
    <source>
        <dbReference type="ARBA" id="ARBA00022670"/>
    </source>
</evidence>
<accession>A0A345SVI5</accession>
<evidence type="ECO:0000256" key="5">
    <source>
        <dbReference type="PROSITE-ProRule" id="PRU01240"/>
    </source>
</evidence>
<dbReference type="AlphaFoldDB" id="A0A345SVI5"/>
<dbReference type="PRINTS" id="PR00723">
    <property type="entry name" value="SUBTILISIN"/>
</dbReference>
<dbReference type="OrthoDB" id="9798386at2"/>
<name>A0A345SVI5_9ACTN</name>
<evidence type="ECO:0000256" key="4">
    <source>
        <dbReference type="ARBA" id="ARBA00022825"/>
    </source>
</evidence>
<reference evidence="9" key="1">
    <citation type="submission" date="2018-07" db="EMBL/GenBank/DDBJ databases">
        <title>Streptacidiphilus bronchialis DSM 106435 chromosome.</title>
        <authorList>
            <person name="Batra D."/>
            <person name="Gulvik C.A."/>
        </authorList>
    </citation>
    <scope>NUCLEOTIDE SEQUENCE [LARGE SCALE GENOMIC DNA]</scope>
    <source>
        <strain evidence="9">DSM 106435</strain>
    </source>
</reference>
<dbReference type="PANTHER" id="PTHR43806:SF11">
    <property type="entry name" value="CEREVISIN-RELATED"/>
    <property type="match status" value="1"/>
</dbReference>
<dbReference type="GO" id="GO:0004252">
    <property type="term" value="F:serine-type endopeptidase activity"/>
    <property type="evidence" value="ECO:0007669"/>
    <property type="project" value="UniProtKB-UniRule"/>
</dbReference>
<evidence type="ECO:0000313" key="8">
    <source>
        <dbReference type="EMBL" id="AXI77740.1"/>
    </source>
</evidence>
<dbReference type="InterPro" id="IPR023827">
    <property type="entry name" value="Peptidase_S8_Asp-AS"/>
</dbReference>
<dbReference type="PROSITE" id="PS00136">
    <property type="entry name" value="SUBTILASE_ASP"/>
    <property type="match status" value="1"/>
</dbReference>
<feature type="active site" description="Charge relay system" evidence="5">
    <location>
        <position position="122"/>
    </location>
</feature>
<dbReference type="InterPro" id="IPR000209">
    <property type="entry name" value="Peptidase_S8/S53_dom"/>
</dbReference>
<dbReference type="Pfam" id="PF00082">
    <property type="entry name" value="Peptidase_S8"/>
    <property type="match status" value="1"/>
</dbReference>
<evidence type="ECO:0000256" key="6">
    <source>
        <dbReference type="SAM" id="Phobius"/>
    </source>
</evidence>
<feature type="active site" description="Charge relay system" evidence="5">
    <location>
        <position position="286"/>
    </location>
</feature>
<protein>
    <recommendedName>
        <fullName evidence="7">Peptidase S8/S53 domain-containing protein</fullName>
    </recommendedName>
</protein>
<gene>
    <name evidence="8" type="ORF">C7M71_010150</name>
</gene>
<evidence type="ECO:0000313" key="9">
    <source>
        <dbReference type="Proteomes" id="UP000249340"/>
    </source>
</evidence>
<evidence type="ECO:0000256" key="3">
    <source>
        <dbReference type="ARBA" id="ARBA00022801"/>
    </source>
</evidence>
<dbReference type="EMBL" id="CP031264">
    <property type="protein sequence ID" value="AXI77740.1"/>
    <property type="molecule type" value="Genomic_DNA"/>
</dbReference>
<dbReference type="PANTHER" id="PTHR43806">
    <property type="entry name" value="PEPTIDASE S8"/>
    <property type="match status" value="1"/>
</dbReference>
<sequence>MTIRYVVARQAGGSEATAQSNEVSRVRVRALGRVAAAAAATCLALGGGAGSASADRERDAQWPLIKYNAPQDVWPITKGGGVTIGLIDTGVLAAHQDLTGQILPGADFSGGSTDGRTDEIGHGTAMASLIVGHGHGPGRLDGVMGLAPEAKILPVKLRLAADKLDFPPGETRVADAIRYAVDHGAKVINMSIGGAQAHVSEVRSAVRYAVDHDVVLVAATGNIGVDRVGYPAAFPGVIAVGAVDVDGKVWEKSDTGPEITLVAPGVQIRDASNADPSAYSTGSGTSDATAYVSAIAALVRSRYPDLSAGQVVNRLIRSAVAPPDGSRVPNDRYGYGIASPRRALTMEIPAGPKENPLLGRAEAQAPATVAAVPGGGDSAAGEAAGSAGGGGVPVWVVVLGAGVVVAVVLVVVVVVRRRRGGGYPPYQQSNPYQQ</sequence>
<proteinExistence type="inferred from homology"/>